<name>A0A9P3PXH3_LYOSH</name>
<feature type="region of interest" description="Disordered" evidence="1">
    <location>
        <begin position="21"/>
        <end position="45"/>
    </location>
</feature>
<feature type="region of interest" description="Disordered" evidence="1">
    <location>
        <begin position="644"/>
        <end position="679"/>
    </location>
</feature>
<feature type="region of interest" description="Disordered" evidence="1">
    <location>
        <begin position="727"/>
        <end position="748"/>
    </location>
</feature>
<reference evidence="2" key="1">
    <citation type="submission" date="2022-07" db="EMBL/GenBank/DDBJ databases">
        <title>The genome of Lyophyllum shimeji provides insight into the initial evolution of ectomycorrhizal fungal genome.</title>
        <authorList>
            <person name="Kobayashi Y."/>
            <person name="Shibata T."/>
            <person name="Hirakawa H."/>
            <person name="Shigenobu S."/>
            <person name="Nishiyama T."/>
            <person name="Yamada A."/>
            <person name="Hasebe M."/>
            <person name="Kawaguchi M."/>
        </authorList>
    </citation>
    <scope>NUCLEOTIDE SEQUENCE</scope>
    <source>
        <strain evidence="2">AT787</strain>
    </source>
</reference>
<feature type="compositionally biased region" description="Polar residues" evidence="1">
    <location>
        <begin position="446"/>
        <end position="456"/>
    </location>
</feature>
<keyword evidence="3" id="KW-1185">Reference proteome</keyword>
<dbReference type="OrthoDB" id="3266602at2759"/>
<accession>A0A9P3PXH3</accession>
<dbReference type="AlphaFoldDB" id="A0A9P3PXH3"/>
<evidence type="ECO:0000256" key="1">
    <source>
        <dbReference type="SAM" id="MobiDB-lite"/>
    </source>
</evidence>
<comment type="caution">
    <text evidence="2">The sequence shown here is derived from an EMBL/GenBank/DDBJ whole genome shotgun (WGS) entry which is preliminary data.</text>
</comment>
<sequence length="910" mass="98893">MLVPQAGYALIPPSIASPHFNSRGELIQPSPPLAPAKPPPRPISNFPPTHAMRPRHNIRLCARHGCAAILPQKDPSHICLRCRNLPSRPSHQLHRIPRHPISPITTQSLPLGICEIPVDKTPIVPSNGVTSLTHTVVDDIPDDDLDDLQLQYPEPEEVASSASQPSPKPSPRTPAPTPGIRLRIPAPSHPSKVVNPADLPAPPSGSQVRVIVPPPANSISPDNSYPQWISVAPNSANPGLKKLPPSRRAQSRPCASPGCDGFLQTDSTGSRCPRCVMKDWKSRFQGEGGSSNKRRKTVTWADETTRVGSTGEEGPVNNEADGDGLSPRPEERCAPRIKIRISPARRSSLSHPDTPICASPAPSIGAEDPAASHTKLEGEPEAVPSGVDPQFSTDVGPLSDAPTSPEPEAVRPAQEARTSAVPASTAPAAEKASPTEPEDAMVPSPLGTQSSPGPSLTAPTELGPFATIPGWDSDLTDLSDLCDHVESEIDASSSDEEPSAQHRTTGLKIRIPARPKPPPLSERAAEAERLAVCTIKRCQRVLPKGYRWKCCVPCRLHHREYQRKRQGIQGRHTHLDHEVDGYHDNDFAPRTTLAWKPEALLLTPGARLCSIKKCTHVIPAREEYKWKMCEPCRIRTRNYSNRRRKMAAGAEGSGADHLREQDDAAAAGGSGSESEDIPLSVTTAENRAADGSSTGLRRCMSQDCGMWVDPTSSQALCTQCSMRRVRNKRSRPRKDAGDRDQVRKPADYTPYPEYKSWTALLDDFHARLVGFLEAQSCYFRYEHSPKAAEAGKGRVQSTFGFDGEFSVVALDFDVLGRKDAVHRTTAHAASEIARVGGFEFDPTAWVSTPNRSIVTRFACVYNPSKASEALDLSVPAVRQMHGELEIAVLPDHTHMLFPGQRTIVRFRLAG</sequence>
<gene>
    <name evidence="2" type="ORF">LshimejAT787_1205010</name>
</gene>
<feature type="compositionally biased region" description="Pro residues" evidence="1">
    <location>
        <begin position="166"/>
        <end position="177"/>
    </location>
</feature>
<organism evidence="2 3">
    <name type="scientific">Lyophyllum shimeji</name>
    <name type="common">Hon-shimeji</name>
    <name type="synonym">Tricholoma shimeji</name>
    <dbReference type="NCBI Taxonomy" id="47721"/>
    <lineage>
        <taxon>Eukaryota</taxon>
        <taxon>Fungi</taxon>
        <taxon>Dikarya</taxon>
        <taxon>Basidiomycota</taxon>
        <taxon>Agaricomycotina</taxon>
        <taxon>Agaricomycetes</taxon>
        <taxon>Agaricomycetidae</taxon>
        <taxon>Agaricales</taxon>
        <taxon>Tricholomatineae</taxon>
        <taxon>Lyophyllaceae</taxon>
        <taxon>Lyophyllum</taxon>
    </lineage>
</organism>
<feature type="compositionally biased region" description="Low complexity" evidence="1">
    <location>
        <begin position="416"/>
        <end position="435"/>
    </location>
</feature>
<feature type="region of interest" description="Disordered" evidence="1">
    <location>
        <begin position="283"/>
        <end position="456"/>
    </location>
</feature>
<evidence type="ECO:0000313" key="2">
    <source>
        <dbReference type="EMBL" id="GLB43052.1"/>
    </source>
</evidence>
<proteinExistence type="predicted"/>
<evidence type="ECO:0000313" key="3">
    <source>
        <dbReference type="Proteomes" id="UP001063166"/>
    </source>
</evidence>
<dbReference type="EMBL" id="BRPK01000012">
    <property type="protein sequence ID" value="GLB43052.1"/>
    <property type="molecule type" value="Genomic_DNA"/>
</dbReference>
<dbReference type="Proteomes" id="UP001063166">
    <property type="component" value="Unassembled WGS sequence"/>
</dbReference>
<protein>
    <submittedName>
        <fullName evidence="2">Uncharacterized protein</fullName>
    </submittedName>
</protein>
<feature type="compositionally biased region" description="Basic and acidic residues" evidence="1">
    <location>
        <begin position="733"/>
        <end position="746"/>
    </location>
</feature>
<feature type="region of interest" description="Disordered" evidence="1">
    <location>
        <begin position="154"/>
        <end position="205"/>
    </location>
</feature>
<feature type="compositionally biased region" description="Pro residues" evidence="1">
    <location>
        <begin position="29"/>
        <end position="42"/>
    </location>
</feature>